<proteinExistence type="predicted"/>
<evidence type="ECO:0000313" key="1">
    <source>
        <dbReference type="EMBL" id="KAH3796945.1"/>
    </source>
</evidence>
<sequence>MPDATSIAPALAAQWCILVRSYALRYKVTEGFMISLADKMAPDGIPRLRRLVWSYAGWSGATQAGLELRLPHIAQY</sequence>
<dbReference type="Proteomes" id="UP000828390">
    <property type="component" value="Unassembled WGS sequence"/>
</dbReference>
<dbReference type="AlphaFoldDB" id="A0A9D4FDW9"/>
<protein>
    <submittedName>
        <fullName evidence="1">Uncharacterized protein</fullName>
    </submittedName>
</protein>
<gene>
    <name evidence="1" type="ORF">DPMN_150521</name>
</gene>
<organism evidence="1 2">
    <name type="scientific">Dreissena polymorpha</name>
    <name type="common">Zebra mussel</name>
    <name type="synonym">Mytilus polymorpha</name>
    <dbReference type="NCBI Taxonomy" id="45954"/>
    <lineage>
        <taxon>Eukaryota</taxon>
        <taxon>Metazoa</taxon>
        <taxon>Spiralia</taxon>
        <taxon>Lophotrochozoa</taxon>
        <taxon>Mollusca</taxon>
        <taxon>Bivalvia</taxon>
        <taxon>Autobranchia</taxon>
        <taxon>Heteroconchia</taxon>
        <taxon>Euheterodonta</taxon>
        <taxon>Imparidentia</taxon>
        <taxon>Neoheterodontei</taxon>
        <taxon>Myida</taxon>
        <taxon>Dreissenoidea</taxon>
        <taxon>Dreissenidae</taxon>
        <taxon>Dreissena</taxon>
    </lineage>
</organism>
<keyword evidence="2" id="KW-1185">Reference proteome</keyword>
<reference evidence="1" key="2">
    <citation type="submission" date="2020-11" db="EMBL/GenBank/DDBJ databases">
        <authorList>
            <person name="McCartney M.A."/>
            <person name="Auch B."/>
            <person name="Kono T."/>
            <person name="Mallez S."/>
            <person name="Becker A."/>
            <person name="Gohl D.M."/>
            <person name="Silverstein K.A.T."/>
            <person name="Koren S."/>
            <person name="Bechman K.B."/>
            <person name="Herman A."/>
            <person name="Abrahante J.E."/>
            <person name="Garbe J."/>
        </authorList>
    </citation>
    <scope>NUCLEOTIDE SEQUENCE</scope>
    <source>
        <strain evidence="1">Duluth1</strain>
        <tissue evidence="1">Whole animal</tissue>
    </source>
</reference>
<reference evidence="1" key="1">
    <citation type="journal article" date="2019" name="bioRxiv">
        <title>The Genome of the Zebra Mussel, Dreissena polymorpha: A Resource for Invasive Species Research.</title>
        <authorList>
            <person name="McCartney M.A."/>
            <person name="Auch B."/>
            <person name="Kono T."/>
            <person name="Mallez S."/>
            <person name="Zhang Y."/>
            <person name="Obille A."/>
            <person name="Becker A."/>
            <person name="Abrahante J.E."/>
            <person name="Garbe J."/>
            <person name="Badalamenti J.P."/>
            <person name="Herman A."/>
            <person name="Mangelson H."/>
            <person name="Liachko I."/>
            <person name="Sullivan S."/>
            <person name="Sone E.D."/>
            <person name="Koren S."/>
            <person name="Silverstein K.A.T."/>
            <person name="Beckman K.B."/>
            <person name="Gohl D.M."/>
        </authorList>
    </citation>
    <scope>NUCLEOTIDE SEQUENCE</scope>
    <source>
        <strain evidence="1">Duluth1</strain>
        <tissue evidence="1">Whole animal</tissue>
    </source>
</reference>
<evidence type="ECO:0000313" key="2">
    <source>
        <dbReference type="Proteomes" id="UP000828390"/>
    </source>
</evidence>
<accession>A0A9D4FDW9</accession>
<comment type="caution">
    <text evidence="1">The sequence shown here is derived from an EMBL/GenBank/DDBJ whole genome shotgun (WGS) entry which is preliminary data.</text>
</comment>
<dbReference type="EMBL" id="JAIWYP010000007">
    <property type="protein sequence ID" value="KAH3796945.1"/>
    <property type="molecule type" value="Genomic_DNA"/>
</dbReference>
<name>A0A9D4FDW9_DREPO</name>